<feature type="region of interest" description="Disordered" evidence="1">
    <location>
        <begin position="1"/>
        <end position="33"/>
    </location>
</feature>
<evidence type="ECO:0000313" key="3">
    <source>
        <dbReference type="Proteomes" id="UP000203826"/>
    </source>
</evidence>
<dbReference type="KEGG" id="vg:26049018"/>
<evidence type="ECO:0000256" key="1">
    <source>
        <dbReference type="SAM" id="MobiDB-lite"/>
    </source>
</evidence>
<feature type="compositionally biased region" description="Polar residues" evidence="1">
    <location>
        <begin position="21"/>
        <end position="33"/>
    </location>
</feature>
<organism evidence="2 3">
    <name type="scientific">Chrysochromulina ericina virus CeV-01B</name>
    <dbReference type="NCBI Taxonomy" id="3070830"/>
    <lineage>
        <taxon>Viruses</taxon>
        <taxon>Varidnaviria</taxon>
        <taxon>Bamfordvirae</taxon>
        <taxon>Nucleocytoviricota</taxon>
        <taxon>Megaviricetes</taxon>
        <taxon>Imitervirales</taxon>
        <taxon>Mesomimiviridae</taxon>
        <taxon>Tethysvirus</taxon>
        <taxon>Tethysvirus raunefjordenense</taxon>
    </lineage>
</organism>
<evidence type="ECO:0000313" key="2">
    <source>
        <dbReference type="EMBL" id="ALH23057.1"/>
    </source>
</evidence>
<gene>
    <name evidence="2" type="ORF">ceV_151</name>
</gene>
<name>A0A0N7G7K7_9VIRU</name>
<protein>
    <submittedName>
        <fullName evidence="2">Phosphotransferase</fullName>
    </submittedName>
</protein>
<reference evidence="2 3" key="1">
    <citation type="journal article" date="2015" name="Genome Announc.">
        <title>The 474-Kilobase-Pair Complete Genome Sequence of CeV-01B, a Virus Infecting Haptolina (Chrysochromulina) ericina (Prymnesiophyceae).</title>
        <authorList>
            <person name="Gallot-Lavallee L."/>
            <person name="Pagarete A."/>
            <person name="Legendre M."/>
            <person name="Santini S."/>
            <person name="Sandaa R.A."/>
            <person name="Himmelbauer H."/>
            <person name="Ogata H."/>
            <person name="Bratbak G."/>
            <person name="Claverie J.M."/>
        </authorList>
    </citation>
    <scope>NUCLEOTIDE SEQUENCE [LARGE SCALE GENOMIC DNA]</scope>
    <source>
        <strain evidence="2">CeV-01B</strain>
    </source>
</reference>
<accession>A0A0N7G7K7</accession>
<sequence>MQASLLDLDDSSMPRFEWPLNSPSTDTTASLSPSKEKLLTDRIQNLELIVSNLLTRIVDLEKTKYENEILNKNWSSETKNALTEKTKLTRSKSSFATYFAKRSG</sequence>
<dbReference type="Proteomes" id="UP000203826">
    <property type="component" value="Segment"/>
</dbReference>
<keyword evidence="3" id="KW-1185">Reference proteome</keyword>
<dbReference type="EMBL" id="KT820662">
    <property type="protein sequence ID" value="ALH23057.1"/>
    <property type="molecule type" value="Genomic_DNA"/>
</dbReference>
<proteinExistence type="predicted"/>